<dbReference type="RefSeq" id="WP_143856561.1">
    <property type="nucleotide sequence ID" value="NZ_CP041730.1"/>
</dbReference>
<protein>
    <submittedName>
        <fullName evidence="2">Uncharacterized protein</fullName>
    </submittedName>
</protein>
<gene>
    <name evidence="2" type="ORF">FNU76_04295</name>
</gene>
<accession>A0A516SBW4</accession>
<dbReference type="Proteomes" id="UP000317550">
    <property type="component" value="Chromosome"/>
</dbReference>
<name>A0A516SBW4_9NEIS</name>
<dbReference type="AlphaFoldDB" id="A0A516SBW4"/>
<evidence type="ECO:0000256" key="1">
    <source>
        <dbReference type="SAM" id="MobiDB-lite"/>
    </source>
</evidence>
<keyword evidence="3" id="KW-1185">Reference proteome</keyword>
<dbReference type="OrthoDB" id="5805078at2"/>
<dbReference type="EMBL" id="CP041730">
    <property type="protein sequence ID" value="QDQ25636.1"/>
    <property type="molecule type" value="Genomic_DNA"/>
</dbReference>
<organism evidence="2 3">
    <name type="scientific">Chitinimonas arctica</name>
    <dbReference type="NCBI Taxonomy" id="2594795"/>
    <lineage>
        <taxon>Bacteria</taxon>
        <taxon>Pseudomonadati</taxon>
        <taxon>Pseudomonadota</taxon>
        <taxon>Betaproteobacteria</taxon>
        <taxon>Neisseriales</taxon>
        <taxon>Chitinibacteraceae</taxon>
        <taxon>Chitinimonas</taxon>
    </lineage>
</organism>
<evidence type="ECO:0000313" key="2">
    <source>
        <dbReference type="EMBL" id="QDQ25636.1"/>
    </source>
</evidence>
<sequence>MMTPHKAVRSSLASHAATGPAGDAELKQLRAAAWHKQGVVVVRLDDIRDDWDRLHLANIATQLYGQRNKEAR</sequence>
<proteinExistence type="predicted"/>
<feature type="region of interest" description="Disordered" evidence="1">
    <location>
        <begin position="1"/>
        <end position="20"/>
    </location>
</feature>
<dbReference type="KEGG" id="cari:FNU76_04295"/>
<reference evidence="3" key="1">
    <citation type="submission" date="2019-07" db="EMBL/GenBank/DDBJ databases">
        <title>Chitinimonas sp. nov., isolated from Ny-Alesund, arctica soil.</title>
        <authorList>
            <person name="Xu Q."/>
            <person name="Peng F."/>
        </authorList>
    </citation>
    <scope>NUCLEOTIDE SEQUENCE [LARGE SCALE GENOMIC DNA]</scope>
    <source>
        <strain evidence="3">R3-44</strain>
    </source>
</reference>
<evidence type="ECO:0000313" key="3">
    <source>
        <dbReference type="Proteomes" id="UP000317550"/>
    </source>
</evidence>